<keyword evidence="2" id="KW-1185">Reference proteome</keyword>
<comment type="caution">
    <text evidence="1">The sequence shown here is derived from an EMBL/GenBank/DDBJ whole genome shotgun (WGS) entry which is preliminary data.</text>
</comment>
<sequence>IEIRNKLWKLKLQREIKEEINDNLPISNIPLISSSYKTHSEAIYISRLLEFNNLPEPKNSDDYYEYDDNIISTKFSDGKLESLQIDISQLNINEDGNKIKSN</sequence>
<evidence type="ECO:0000313" key="2">
    <source>
        <dbReference type="Proteomes" id="UP000234323"/>
    </source>
</evidence>
<dbReference type="AlphaFoldDB" id="A0A2I1HVH2"/>
<name>A0A2I1HVH2_9GLOM</name>
<dbReference type="Proteomes" id="UP000234323">
    <property type="component" value="Unassembled WGS sequence"/>
</dbReference>
<evidence type="ECO:0000313" key="1">
    <source>
        <dbReference type="EMBL" id="PKY62853.1"/>
    </source>
</evidence>
<proteinExistence type="predicted"/>
<gene>
    <name evidence="1" type="ORF">RhiirA4_490143</name>
</gene>
<dbReference type="EMBL" id="LLXI01008215">
    <property type="protein sequence ID" value="PKY62853.1"/>
    <property type="molecule type" value="Genomic_DNA"/>
</dbReference>
<protein>
    <submittedName>
        <fullName evidence="1">Uncharacterized protein</fullName>
    </submittedName>
</protein>
<dbReference type="VEuPathDB" id="FungiDB:FUN_010791"/>
<feature type="non-terminal residue" evidence="1">
    <location>
        <position position="1"/>
    </location>
</feature>
<reference evidence="1 2" key="1">
    <citation type="submission" date="2015-10" db="EMBL/GenBank/DDBJ databases">
        <title>Genome analyses suggest a sexual origin of heterokaryosis in a supposedly ancient asexual fungus.</title>
        <authorList>
            <person name="Ropars J."/>
            <person name="Sedzielewska K."/>
            <person name="Noel J."/>
            <person name="Charron P."/>
            <person name="Farinelli L."/>
            <person name="Marton T."/>
            <person name="Kruger M."/>
            <person name="Pelin A."/>
            <person name="Brachmann A."/>
            <person name="Corradi N."/>
        </authorList>
    </citation>
    <scope>NUCLEOTIDE SEQUENCE [LARGE SCALE GENOMIC DNA]</scope>
    <source>
        <strain evidence="1 2">A4</strain>
    </source>
</reference>
<accession>A0A2I1HVH2</accession>
<organism evidence="1 2">
    <name type="scientific">Rhizophagus irregularis</name>
    <dbReference type="NCBI Taxonomy" id="588596"/>
    <lineage>
        <taxon>Eukaryota</taxon>
        <taxon>Fungi</taxon>
        <taxon>Fungi incertae sedis</taxon>
        <taxon>Mucoromycota</taxon>
        <taxon>Glomeromycotina</taxon>
        <taxon>Glomeromycetes</taxon>
        <taxon>Glomerales</taxon>
        <taxon>Glomeraceae</taxon>
        <taxon>Rhizophagus</taxon>
    </lineage>
</organism>